<dbReference type="Gene3D" id="3.40.50.720">
    <property type="entry name" value="NAD(P)-binding Rossmann-like Domain"/>
    <property type="match status" value="1"/>
</dbReference>
<dbReference type="InterPro" id="IPR002347">
    <property type="entry name" value="SDR_fam"/>
</dbReference>
<dbReference type="GO" id="GO:0016616">
    <property type="term" value="F:oxidoreductase activity, acting on the CH-OH group of donors, NAD or NADP as acceptor"/>
    <property type="evidence" value="ECO:0007669"/>
    <property type="project" value="TreeGrafter"/>
</dbReference>
<evidence type="ECO:0000313" key="3">
    <source>
        <dbReference type="Proteomes" id="UP001193501"/>
    </source>
</evidence>
<comment type="similarity">
    <text evidence="1">Belongs to the short-chain dehydrogenases/reductases (SDR) family.</text>
</comment>
<dbReference type="EMBL" id="JAABNR010000021">
    <property type="protein sequence ID" value="NBZ89375.1"/>
    <property type="molecule type" value="Genomic_DNA"/>
</dbReference>
<name>A0AAE5BTS6_9RHOB</name>
<organism evidence="2 3">
    <name type="scientific">Stagnihabitans tardus</name>
    <dbReference type="NCBI Taxonomy" id="2699202"/>
    <lineage>
        <taxon>Bacteria</taxon>
        <taxon>Pseudomonadati</taxon>
        <taxon>Pseudomonadota</taxon>
        <taxon>Alphaproteobacteria</taxon>
        <taxon>Rhodobacterales</taxon>
        <taxon>Paracoccaceae</taxon>
        <taxon>Stagnihabitans</taxon>
    </lineage>
</organism>
<dbReference type="PANTHER" id="PTHR42760">
    <property type="entry name" value="SHORT-CHAIN DEHYDROGENASES/REDUCTASES FAMILY MEMBER"/>
    <property type="match status" value="1"/>
</dbReference>
<dbReference type="SUPFAM" id="SSF51735">
    <property type="entry name" value="NAD(P)-binding Rossmann-fold domains"/>
    <property type="match status" value="1"/>
</dbReference>
<dbReference type="Proteomes" id="UP001193501">
    <property type="component" value="Unassembled WGS sequence"/>
</dbReference>
<keyword evidence="3" id="KW-1185">Reference proteome</keyword>
<protein>
    <submittedName>
        <fullName evidence="2">3-ketoacyl-ACP reductase</fullName>
    </submittedName>
</protein>
<gene>
    <name evidence="2" type="ORF">GV832_17440</name>
</gene>
<dbReference type="InterPro" id="IPR036291">
    <property type="entry name" value="NAD(P)-bd_dom_sf"/>
</dbReference>
<dbReference type="NCBIfam" id="NF009386">
    <property type="entry name" value="PRK12745.1"/>
    <property type="match status" value="1"/>
</dbReference>
<dbReference type="AlphaFoldDB" id="A0AAE5BTS6"/>
<accession>A0AAE5BTS6</accession>
<dbReference type="RefSeq" id="WP_168776174.1">
    <property type="nucleotide sequence ID" value="NZ_JAABNR010000021.1"/>
</dbReference>
<evidence type="ECO:0000256" key="1">
    <source>
        <dbReference type="ARBA" id="ARBA00006484"/>
    </source>
</evidence>
<evidence type="ECO:0000313" key="2">
    <source>
        <dbReference type="EMBL" id="NBZ89375.1"/>
    </source>
</evidence>
<comment type="caution">
    <text evidence="2">The sequence shown here is derived from an EMBL/GenBank/DDBJ whole genome shotgun (WGS) entry which is preliminary data.</text>
</comment>
<reference evidence="2" key="1">
    <citation type="submission" date="2020-01" db="EMBL/GenBank/DDBJ databases">
        <authorList>
            <person name="Chen W.-M."/>
        </authorList>
    </citation>
    <scope>NUCLEOTIDE SEQUENCE</scope>
    <source>
        <strain evidence="2">CYK-10</strain>
    </source>
</reference>
<sequence length="250" mass="26269">MRLAVITGGHQGVGLGIAEALQEAGFALALVGQAPPRHPVIAAALGRLPGARYFQHDLQEVKKVAQLVSEIETTCGPISTLVSNAGVPARIAGDMLSIEPANFDFVLDINLRGSFFLAQEVARRMVSRPASDYRALIFVTSVSAGMVSVDRAEYCISKAAASMAAEAFAVRLAPEGIGVFELRPGLIETEMSDEIRARHEARIAGGLVPAGRWGQPADIGRVVVPMAMGAMDFATGAIVPVDGGLSIPRR</sequence>
<proteinExistence type="inferred from homology"/>
<dbReference type="PRINTS" id="PR00081">
    <property type="entry name" value="GDHRDH"/>
</dbReference>
<dbReference type="Pfam" id="PF13561">
    <property type="entry name" value="adh_short_C2"/>
    <property type="match status" value="1"/>
</dbReference>